<sequence length="311" mass="33281">MESLTNLATSLPTSNLVNAEKDLLNNFKAAALSITTLYKSSLRTSKRSYNSGYAAACQDLLLMIQQGVSAGGTSDLNGSGMTIGRVMDYLEARLDAIKSREEEEEEDEEKDKERERLSKTAPNAPSVPKAPSPGGSSSRTRGFGMAAPMTPQSPTPSVPAPPPAQPPSPTPAPSLLSRTSASMPSLPMQRNPRSRVFMNAKEAVIASSSSFSPLMSATADAPLAIIPHPTTPDMPQLPMSETVGSKRRHSAITDSSTPSVTPTASGSSRRRTRSSRNSTSIRDANDQIQSHISDAMEVEEEGRERKRVARR</sequence>
<accession>A0ACB8UDF1</accession>
<dbReference type="EMBL" id="MU274904">
    <property type="protein sequence ID" value="KAI0092249.1"/>
    <property type="molecule type" value="Genomic_DNA"/>
</dbReference>
<proteinExistence type="predicted"/>
<evidence type="ECO:0000313" key="1">
    <source>
        <dbReference type="EMBL" id="KAI0092249.1"/>
    </source>
</evidence>
<dbReference type="Proteomes" id="UP001055072">
    <property type="component" value="Unassembled WGS sequence"/>
</dbReference>
<keyword evidence="2" id="KW-1185">Reference proteome</keyword>
<protein>
    <submittedName>
        <fullName evidence="1">Uncharacterized protein</fullName>
    </submittedName>
</protein>
<reference evidence="1" key="1">
    <citation type="journal article" date="2021" name="Environ. Microbiol.">
        <title>Gene family expansions and transcriptome signatures uncover fungal adaptations to wood decay.</title>
        <authorList>
            <person name="Hage H."/>
            <person name="Miyauchi S."/>
            <person name="Viragh M."/>
            <person name="Drula E."/>
            <person name="Min B."/>
            <person name="Chaduli D."/>
            <person name="Navarro D."/>
            <person name="Favel A."/>
            <person name="Norest M."/>
            <person name="Lesage-Meessen L."/>
            <person name="Balint B."/>
            <person name="Merenyi Z."/>
            <person name="de Eugenio L."/>
            <person name="Morin E."/>
            <person name="Martinez A.T."/>
            <person name="Baldrian P."/>
            <person name="Stursova M."/>
            <person name="Martinez M.J."/>
            <person name="Novotny C."/>
            <person name="Magnuson J.K."/>
            <person name="Spatafora J.W."/>
            <person name="Maurice S."/>
            <person name="Pangilinan J."/>
            <person name="Andreopoulos W."/>
            <person name="LaButti K."/>
            <person name="Hundley H."/>
            <person name="Na H."/>
            <person name="Kuo A."/>
            <person name="Barry K."/>
            <person name="Lipzen A."/>
            <person name="Henrissat B."/>
            <person name="Riley R."/>
            <person name="Ahrendt S."/>
            <person name="Nagy L.G."/>
            <person name="Grigoriev I.V."/>
            <person name="Martin F."/>
            <person name="Rosso M.N."/>
        </authorList>
    </citation>
    <scope>NUCLEOTIDE SEQUENCE</scope>
    <source>
        <strain evidence="1">CBS 384.51</strain>
    </source>
</reference>
<name>A0ACB8UDF1_9APHY</name>
<organism evidence="1 2">
    <name type="scientific">Irpex rosettiformis</name>
    <dbReference type="NCBI Taxonomy" id="378272"/>
    <lineage>
        <taxon>Eukaryota</taxon>
        <taxon>Fungi</taxon>
        <taxon>Dikarya</taxon>
        <taxon>Basidiomycota</taxon>
        <taxon>Agaricomycotina</taxon>
        <taxon>Agaricomycetes</taxon>
        <taxon>Polyporales</taxon>
        <taxon>Irpicaceae</taxon>
        <taxon>Irpex</taxon>
    </lineage>
</organism>
<gene>
    <name evidence="1" type="ORF">BDY19DRAFT_990974</name>
</gene>
<evidence type="ECO:0000313" key="2">
    <source>
        <dbReference type="Proteomes" id="UP001055072"/>
    </source>
</evidence>
<comment type="caution">
    <text evidence="1">The sequence shown here is derived from an EMBL/GenBank/DDBJ whole genome shotgun (WGS) entry which is preliminary data.</text>
</comment>